<accession>A0A9Q0I6R9</accession>
<proteinExistence type="inferred from homology"/>
<comment type="subcellular location">
    <subcellularLocation>
        <location evidence="2">Endomembrane system</location>
        <topology evidence="2">Multi-pass membrane protein</topology>
    </subcellularLocation>
</comment>
<feature type="transmembrane region" description="Helical" evidence="17">
    <location>
        <begin position="163"/>
        <end position="180"/>
    </location>
</feature>
<comment type="caution">
    <text evidence="18">The sequence shown here is derived from an EMBL/GenBank/DDBJ whole genome shotgun (WGS) entry which is preliminary data.</text>
</comment>
<dbReference type="EMBL" id="JANIIK010000117">
    <property type="protein sequence ID" value="KAJ3586903.1"/>
    <property type="molecule type" value="Genomic_DNA"/>
</dbReference>
<comment type="catalytic activity">
    <reaction evidence="11">
        <text>12-(9Z-octadecenoyloxy)-octadecanoate + H2O = 12-hydroxyoctadecanoate + (9Z)-octadecenoate + H(+)</text>
        <dbReference type="Rhea" id="RHEA:52060"/>
        <dbReference type="ChEBI" id="CHEBI:15377"/>
        <dbReference type="ChEBI" id="CHEBI:15378"/>
        <dbReference type="ChEBI" id="CHEBI:30823"/>
        <dbReference type="ChEBI" id="CHEBI:84201"/>
        <dbReference type="ChEBI" id="CHEBI:136302"/>
    </reaction>
    <physiologicalReaction direction="left-to-right" evidence="11">
        <dbReference type="Rhea" id="RHEA:52061"/>
    </physiologicalReaction>
</comment>
<evidence type="ECO:0000256" key="13">
    <source>
        <dbReference type="ARBA" id="ARBA00049221"/>
    </source>
</evidence>
<dbReference type="OrthoDB" id="1898221at2759"/>
<evidence type="ECO:0000256" key="2">
    <source>
        <dbReference type="ARBA" id="ARBA00004127"/>
    </source>
</evidence>
<feature type="transmembrane region" description="Helical" evidence="17">
    <location>
        <begin position="93"/>
        <end position="112"/>
    </location>
</feature>
<evidence type="ECO:0000313" key="19">
    <source>
        <dbReference type="Proteomes" id="UP001148018"/>
    </source>
</evidence>
<evidence type="ECO:0000313" key="18">
    <source>
        <dbReference type="EMBL" id="KAJ3586903.1"/>
    </source>
</evidence>
<dbReference type="GO" id="GO:0012505">
    <property type="term" value="C:endomembrane system"/>
    <property type="evidence" value="ECO:0007669"/>
    <property type="project" value="UniProtKB-SubCell"/>
</dbReference>
<dbReference type="PANTHER" id="PTHR10989:SF17">
    <property type="entry name" value="ANDROGEN-DEPENDENT TFPI-REGULATING PROTEIN"/>
    <property type="match status" value="1"/>
</dbReference>
<dbReference type="InterPro" id="IPR006838">
    <property type="entry name" value="ADTRP_AIG1"/>
</dbReference>
<keyword evidence="6 17" id="KW-0472">Membrane</keyword>
<feature type="transmembrane region" description="Helical" evidence="17">
    <location>
        <begin position="186"/>
        <end position="214"/>
    </location>
</feature>
<comment type="catalytic activity">
    <reaction evidence="15">
        <text>13-(9Z-hexadecenoyloxy)-octadecanoate + H2O = 13-hydroxy-octadecanoate + (9Z)-hexadecenoate + H(+)</text>
        <dbReference type="Rhea" id="RHEA:52076"/>
        <dbReference type="ChEBI" id="CHEBI:15377"/>
        <dbReference type="ChEBI" id="CHEBI:15378"/>
        <dbReference type="ChEBI" id="CHEBI:32372"/>
        <dbReference type="ChEBI" id="CHEBI:136304"/>
        <dbReference type="ChEBI" id="CHEBI:136315"/>
    </reaction>
    <physiologicalReaction direction="left-to-right" evidence="15">
        <dbReference type="Rhea" id="RHEA:52077"/>
    </physiologicalReaction>
</comment>
<keyword evidence="5 17" id="KW-1133">Transmembrane helix</keyword>
<comment type="catalytic activity">
    <reaction evidence="8">
        <text>13-octadecanoyloxy-octadecanoate + H2O = 13-hydroxy-octadecanoate + octadecanoate + H(+)</text>
        <dbReference type="Rhea" id="RHEA:52084"/>
        <dbReference type="ChEBI" id="CHEBI:15377"/>
        <dbReference type="ChEBI" id="CHEBI:15378"/>
        <dbReference type="ChEBI" id="CHEBI:25629"/>
        <dbReference type="ChEBI" id="CHEBI:136304"/>
        <dbReference type="ChEBI" id="CHEBI:136335"/>
    </reaction>
    <physiologicalReaction direction="left-to-right" evidence="8">
        <dbReference type="Rhea" id="RHEA:52085"/>
    </physiologicalReaction>
</comment>
<name>A0A9Q0I6R9_9TELE</name>
<dbReference type="GO" id="GO:0016020">
    <property type="term" value="C:membrane"/>
    <property type="evidence" value="ECO:0007669"/>
    <property type="project" value="InterPro"/>
</dbReference>
<dbReference type="PANTHER" id="PTHR10989">
    <property type="entry name" value="ANDROGEN-INDUCED PROTEIN 1-RELATED"/>
    <property type="match status" value="1"/>
</dbReference>
<sequence>MVWAGAPRGSGGLCLHVVMFSWYVFVLSYETRYLTMLGLDMDNVSYGGQWKYLTYVNLVLQAVFFGVCVLADVVVHFLPGGVESLLVDLRDDLFSMFAFPYSALVFSVFWTAHVAGQAQYTPLVEGEVVPPWLNQARHTGVLLLVLVQMCVQNHVFSSRLKRVPLTVLSGVLYMAWLLWVHHASGIWVYTFLAKLTPMSVLVLCGACLVLLLLLQLLGEKLSGTIWANNPGSQKKRN</sequence>
<organism evidence="18 19">
    <name type="scientific">Muraenolepis orangiensis</name>
    <name type="common">Patagonian moray cod</name>
    <dbReference type="NCBI Taxonomy" id="630683"/>
    <lineage>
        <taxon>Eukaryota</taxon>
        <taxon>Metazoa</taxon>
        <taxon>Chordata</taxon>
        <taxon>Craniata</taxon>
        <taxon>Vertebrata</taxon>
        <taxon>Euteleostomi</taxon>
        <taxon>Actinopterygii</taxon>
        <taxon>Neopterygii</taxon>
        <taxon>Teleostei</taxon>
        <taxon>Neoteleostei</taxon>
        <taxon>Acanthomorphata</taxon>
        <taxon>Zeiogadaria</taxon>
        <taxon>Gadariae</taxon>
        <taxon>Gadiformes</taxon>
        <taxon>Muraenolepidoidei</taxon>
        <taxon>Muraenolepididae</taxon>
        <taxon>Muraenolepis</taxon>
    </lineage>
</organism>
<evidence type="ECO:0008006" key="20">
    <source>
        <dbReference type="Google" id="ProtNLM"/>
    </source>
</evidence>
<evidence type="ECO:0000256" key="17">
    <source>
        <dbReference type="SAM" id="Phobius"/>
    </source>
</evidence>
<dbReference type="AlphaFoldDB" id="A0A9Q0I6R9"/>
<evidence type="ECO:0000256" key="9">
    <source>
        <dbReference type="ARBA" id="ARBA00047863"/>
    </source>
</evidence>
<comment type="catalytic activity">
    <reaction evidence="1">
        <text>9-(9Z-hexadecenoyloxy)-octadecanoate + H2O = (9Z)-hexadecenoate + 9-hydroxy-octadecanoate + H(+)</text>
        <dbReference type="Rhea" id="RHEA:52068"/>
        <dbReference type="ChEBI" id="CHEBI:15377"/>
        <dbReference type="ChEBI" id="CHEBI:15378"/>
        <dbReference type="ChEBI" id="CHEBI:32372"/>
        <dbReference type="ChEBI" id="CHEBI:136286"/>
        <dbReference type="ChEBI" id="CHEBI:136309"/>
    </reaction>
    <physiologicalReaction direction="left-to-right" evidence="1">
        <dbReference type="Rhea" id="RHEA:52069"/>
    </physiologicalReaction>
</comment>
<evidence type="ECO:0000256" key="12">
    <source>
        <dbReference type="ARBA" id="ARBA00048800"/>
    </source>
</evidence>
<comment type="catalytic activity">
    <reaction evidence="16">
        <text>12-(9Z-hexadecenoyloxy)-octadecanoate + H2O = 12-hydroxyoctadecanoate + (9Z)-hexadecenoate + H(+)</text>
        <dbReference type="Rhea" id="RHEA:52072"/>
        <dbReference type="ChEBI" id="CHEBI:15377"/>
        <dbReference type="ChEBI" id="CHEBI:15378"/>
        <dbReference type="ChEBI" id="CHEBI:32372"/>
        <dbReference type="ChEBI" id="CHEBI:84201"/>
        <dbReference type="ChEBI" id="CHEBI:136312"/>
    </reaction>
    <physiologicalReaction direction="left-to-right" evidence="16">
        <dbReference type="Rhea" id="RHEA:52073"/>
    </physiologicalReaction>
</comment>
<keyword evidence="19" id="KW-1185">Reference proteome</keyword>
<dbReference type="Proteomes" id="UP001148018">
    <property type="component" value="Unassembled WGS sequence"/>
</dbReference>
<gene>
    <name evidence="18" type="ORF">NHX12_013295</name>
</gene>
<evidence type="ECO:0000256" key="6">
    <source>
        <dbReference type="ARBA" id="ARBA00023136"/>
    </source>
</evidence>
<evidence type="ECO:0000256" key="16">
    <source>
        <dbReference type="ARBA" id="ARBA00049428"/>
    </source>
</evidence>
<dbReference type="Pfam" id="PF04750">
    <property type="entry name" value="Far-17a_AIG1"/>
    <property type="match status" value="1"/>
</dbReference>
<evidence type="ECO:0000256" key="15">
    <source>
        <dbReference type="ARBA" id="ARBA00049322"/>
    </source>
</evidence>
<comment type="catalytic activity">
    <reaction evidence="14">
        <text>13-(9Z-octadecenoyloxy)-octadecanoate + H2O = 13-hydroxy-octadecanoate + (9Z)-octadecenoate + H(+)</text>
        <dbReference type="Rhea" id="RHEA:52064"/>
        <dbReference type="ChEBI" id="CHEBI:15377"/>
        <dbReference type="ChEBI" id="CHEBI:15378"/>
        <dbReference type="ChEBI" id="CHEBI:30823"/>
        <dbReference type="ChEBI" id="CHEBI:136303"/>
        <dbReference type="ChEBI" id="CHEBI:136304"/>
    </reaction>
    <physiologicalReaction direction="left-to-right" evidence="14">
        <dbReference type="Rhea" id="RHEA:52065"/>
    </physiologicalReaction>
</comment>
<comment type="catalytic activity">
    <reaction evidence="12">
        <text>9-(9Z-octadecenoyloxy)-octadecanoate + H2O = 9-hydroxy-octadecanoate + (9Z)-octadecenoate + H(+)</text>
        <dbReference type="Rhea" id="RHEA:52048"/>
        <dbReference type="ChEBI" id="CHEBI:15377"/>
        <dbReference type="ChEBI" id="CHEBI:15378"/>
        <dbReference type="ChEBI" id="CHEBI:30823"/>
        <dbReference type="ChEBI" id="CHEBI:136282"/>
        <dbReference type="ChEBI" id="CHEBI:136286"/>
    </reaction>
    <physiologicalReaction direction="left-to-right" evidence="12">
        <dbReference type="Rhea" id="RHEA:52049"/>
    </physiologicalReaction>
</comment>
<comment type="catalytic activity">
    <reaction evidence="7">
        <text>12-hexadecanoyloxy-octadecanoate + H2O = 12-hydroxyoctadecanoate + hexadecanoate + H(+)</text>
        <dbReference type="Rhea" id="RHEA:52056"/>
        <dbReference type="ChEBI" id="CHEBI:7896"/>
        <dbReference type="ChEBI" id="CHEBI:15377"/>
        <dbReference type="ChEBI" id="CHEBI:15378"/>
        <dbReference type="ChEBI" id="CHEBI:83677"/>
        <dbReference type="ChEBI" id="CHEBI:84201"/>
    </reaction>
    <physiologicalReaction direction="left-to-right" evidence="7">
        <dbReference type="Rhea" id="RHEA:52057"/>
    </physiologicalReaction>
</comment>
<evidence type="ECO:0000256" key="1">
    <source>
        <dbReference type="ARBA" id="ARBA00000923"/>
    </source>
</evidence>
<evidence type="ECO:0000256" key="11">
    <source>
        <dbReference type="ARBA" id="ARBA00048701"/>
    </source>
</evidence>
<comment type="catalytic activity">
    <reaction evidence="9">
        <text>9-hexadecanoyloxy-octadecanoate + H2O = 9-hydroxy-octadecanoate + hexadecanoate + H(+)</text>
        <dbReference type="Rhea" id="RHEA:52052"/>
        <dbReference type="ChEBI" id="CHEBI:7896"/>
        <dbReference type="ChEBI" id="CHEBI:15377"/>
        <dbReference type="ChEBI" id="CHEBI:15378"/>
        <dbReference type="ChEBI" id="CHEBI:83670"/>
        <dbReference type="ChEBI" id="CHEBI:136286"/>
    </reaction>
    <physiologicalReaction direction="left-to-right" evidence="9">
        <dbReference type="Rhea" id="RHEA:52053"/>
    </physiologicalReaction>
</comment>
<feature type="transmembrane region" description="Helical" evidence="17">
    <location>
        <begin position="12"/>
        <end position="29"/>
    </location>
</feature>
<feature type="transmembrane region" description="Helical" evidence="17">
    <location>
        <begin position="58"/>
        <end position="81"/>
    </location>
</feature>
<evidence type="ECO:0000256" key="5">
    <source>
        <dbReference type="ARBA" id="ARBA00022989"/>
    </source>
</evidence>
<evidence type="ECO:0000256" key="7">
    <source>
        <dbReference type="ARBA" id="ARBA00047368"/>
    </source>
</evidence>
<evidence type="ECO:0000256" key="3">
    <source>
        <dbReference type="ARBA" id="ARBA00009300"/>
    </source>
</evidence>
<evidence type="ECO:0000256" key="8">
    <source>
        <dbReference type="ARBA" id="ARBA00047427"/>
    </source>
</evidence>
<protein>
    <recommendedName>
        <fullName evidence="20">Androgen-dependent TFPI-regulating protein</fullName>
    </recommendedName>
</protein>
<reference evidence="18" key="1">
    <citation type="submission" date="2022-07" db="EMBL/GenBank/DDBJ databases">
        <title>Chromosome-level genome of Muraenolepis orangiensis.</title>
        <authorList>
            <person name="Kim J."/>
        </authorList>
    </citation>
    <scope>NUCLEOTIDE SEQUENCE</scope>
    <source>
        <strain evidence="18">KU_S4_2022</strain>
        <tissue evidence="18">Muscle</tissue>
    </source>
</reference>
<evidence type="ECO:0000256" key="10">
    <source>
        <dbReference type="ARBA" id="ARBA00048680"/>
    </source>
</evidence>
<evidence type="ECO:0000256" key="14">
    <source>
        <dbReference type="ARBA" id="ARBA00049296"/>
    </source>
</evidence>
<comment type="similarity">
    <text evidence="3">Belongs to the AIG1 family.</text>
</comment>
<keyword evidence="4 17" id="KW-0812">Transmembrane</keyword>
<evidence type="ECO:0000256" key="4">
    <source>
        <dbReference type="ARBA" id="ARBA00022692"/>
    </source>
</evidence>
<comment type="catalytic activity">
    <reaction evidence="13">
        <text>9-octadecanoyloxy-octadecanoate + H2O = 9-hydroxy-octadecanoate + octadecanoate + H(+)</text>
        <dbReference type="Rhea" id="RHEA:52096"/>
        <dbReference type="ChEBI" id="CHEBI:15377"/>
        <dbReference type="ChEBI" id="CHEBI:15378"/>
        <dbReference type="ChEBI" id="CHEBI:25629"/>
        <dbReference type="ChEBI" id="CHEBI:136286"/>
        <dbReference type="ChEBI" id="CHEBI:136373"/>
    </reaction>
    <physiologicalReaction direction="left-to-right" evidence="13">
        <dbReference type="Rhea" id="RHEA:52097"/>
    </physiologicalReaction>
</comment>
<comment type="catalytic activity">
    <reaction evidence="10">
        <text>12-octadecanoyloxy-octadecanoate + H2O = 12-hydroxyoctadecanoate + octadecanoate + H(+)</text>
        <dbReference type="Rhea" id="RHEA:52080"/>
        <dbReference type="ChEBI" id="CHEBI:15377"/>
        <dbReference type="ChEBI" id="CHEBI:15378"/>
        <dbReference type="ChEBI" id="CHEBI:25629"/>
        <dbReference type="ChEBI" id="CHEBI:84201"/>
        <dbReference type="ChEBI" id="CHEBI:136330"/>
    </reaction>
    <physiologicalReaction direction="left-to-right" evidence="10">
        <dbReference type="Rhea" id="RHEA:52081"/>
    </physiologicalReaction>
</comment>